<dbReference type="Proteomes" id="UP000054350">
    <property type="component" value="Unassembled WGS sequence"/>
</dbReference>
<evidence type="ECO:0000313" key="2">
    <source>
        <dbReference type="EMBL" id="KNE63310.1"/>
    </source>
</evidence>
<accession>A0A0L0SLQ0</accession>
<feature type="region of interest" description="Disordered" evidence="1">
    <location>
        <begin position="1"/>
        <end position="68"/>
    </location>
</feature>
<proteinExistence type="predicted"/>
<evidence type="ECO:0000313" key="3">
    <source>
        <dbReference type="Proteomes" id="UP000054350"/>
    </source>
</evidence>
<dbReference type="EMBL" id="GG745342">
    <property type="protein sequence ID" value="KNE63310.1"/>
    <property type="molecule type" value="Genomic_DNA"/>
</dbReference>
<gene>
    <name evidence="2" type="ORF">AMAG_18985</name>
</gene>
<feature type="compositionally biased region" description="Low complexity" evidence="1">
    <location>
        <begin position="47"/>
        <end position="68"/>
    </location>
</feature>
<protein>
    <submittedName>
        <fullName evidence="2">Uncharacterized protein</fullName>
    </submittedName>
</protein>
<organism evidence="2 3">
    <name type="scientific">Allomyces macrogynus (strain ATCC 38327)</name>
    <name type="common">Allomyces javanicus var. macrogynus</name>
    <dbReference type="NCBI Taxonomy" id="578462"/>
    <lineage>
        <taxon>Eukaryota</taxon>
        <taxon>Fungi</taxon>
        <taxon>Fungi incertae sedis</taxon>
        <taxon>Blastocladiomycota</taxon>
        <taxon>Blastocladiomycetes</taxon>
        <taxon>Blastocladiales</taxon>
        <taxon>Blastocladiaceae</taxon>
        <taxon>Allomyces</taxon>
    </lineage>
</organism>
<dbReference type="VEuPathDB" id="FungiDB:AMAG_18985"/>
<evidence type="ECO:0000256" key="1">
    <source>
        <dbReference type="SAM" id="MobiDB-lite"/>
    </source>
</evidence>
<name>A0A0L0SLQ0_ALLM3</name>
<dbReference type="AlphaFoldDB" id="A0A0L0SLQ0"/>
<reference evidence="3" key="2">
    <citation type="submission" date="2009-11" db="EMBL/GenBank/DDBJ databases">
        <title>The Genome Sequence of Allomyces macrogynus strain ATCC 38327.</title>
        <authorList>
            <consortium name="The Broad Institute Genome Sequencing Platform"/>
            <person name="Russ C."/>
            <person name="Cuomo C."/>
            <person name="Shea T."/>
            <person name="Young S.K."/>
            <person name="Zeng Q."/>
            <person name="Koehrsen M."/>
            <person name="Haas B."/>
            <person name="Borodovsky M."/>
            <person name="Guigo R."/>
            <person name="Alvarado L."/>
            <person name="Berlin A."/>
            <person name="Borenstein D."/>
            <person name="Chen Z."/>
            <person name="Engels R."/>
            <person name="Freedman E."/>
            <person name="Gellesch M."/>
            <person name="Goldberg J."/>
            <person name="Griggs A."/>
            <person name="Gujja S."/>
            <person name="Heiman D."/>
            <person name="Hepburn T."/>
            <person name="Howarth C."/>
            <person name="Jen D."/>
            <person name="Larson L."/>
            <person name="Lewis B."/>
            <person name="Mehta T."/>
            <person name="Park D."/>
            <person name="Pearson M."/>
            <person name="Roberts A."/>
            <person name="Saif S."/>
            <person name="Shenoy N."/>
            <person name="Sisk P."/>
            <person name="Stolte C."/>
            <person name="Sykes S."/>
            <person name="Walk T."/>
            <person name="White J."/>
            <person name="Yandava C."/>
            <person name="Burger G."/>
            <person name="Gray M.W."/>
            <person name="Holland P.W.H."/>
            <person name="King N."/>
            <person name="Lang F.B.F."/>
            <person name="Roger A.J."/>
            <person name="Ruiz-Trillo I."/>
            <person name="Lander E."/>
            <person name="Nusbaum C."/>
        </authorList>
    </citation>
    <scope>NUCLEOTIDE SEQUENCE [LARGE SCALE GENOMIC DNA]</scope>
    <source>
        <strain evidence="3">ATCC 38327</strain>
    </source>
</reference>
<keyword evidence="3" id="KW-1185">Reference proteome</keyword>
<reference evidence="2 3" key="1">
    <citation type="submission" date="2009-11" db="EMBL/GenBank/DDBJ databases">
        <title>Annotation of Allomyces macrogynus ATCC 38327.</title>
        <authorList>
            <consortium name="The Broad Institute Genome Sequencing Platform"/>
            <person name="Russ C."/>
            <person name="Cuomo C."/>
            <person name="Burger G."/>
            <person name="Gray M.W."/>
            <person name="Holland P.W.H."/>
            <person name="King N."/>
            <person name="Lang F.B.F."/>
            <person name="Roger A.J."/>
            <person name="Ruiz-Trillo I."/>
            <person name="Young S.K."/>
            <person name="Zeng Q."/>
            <person name="Gargeya S."/>
            <person name="Fitzgerald M."/>
            <person name="Haas B."/>
            <person name="Abouelleil A."/>
            <person name="Alvarado L."/>
            <person name="Arachchi H.M."/>
            <person name="Berlin A."/>
            <person name="Chapman S.B."/>
            <person name="Gearin G."/>
            <person name="Goldberg J."/>
            <person name="Griggs A."/>
            <person name="Gujja S."/>
            <person name="Hansen M."/>
            <person name="Heiman D."/>
            <person name="Howarth C."/>
            <person name="Larimer J."/>
            <person name="Lui A."/>
            <person name="MacDonald P.J.P."/>
            <person name="McCowen C."/>
            <person name="Montmayeur A."/>
            <person name="Murphy C."/>
            <person name="Neiman D."/>
            <person name="Pearson M."/>
            <person name="Priest M."/>
            <person name="Roberts A."/>
            <person name="Saif S."/>
            <person name="Shea T."/>
            <person name="Sisk P."/>
            <person name="Stolte C."/>
            <person name="Sykes S."/>
            <person name="Wortman J."/>
            <person name="Nusbaum C."/>
            <person name="Birren B."/>
        </authorList>
    </citation>
    <scope>NUCLEOTIDE SEQUENCE [LARGE SCALE GENOMIC DNA]</scope>
    <source>
        <strain evidence="2 3">ATCC 38327</strain>
    </source>
</reference>
<sequence>MTVSSSTTPAPSPTPAVTPRHRTATAAPLPASLHLGNAATRSPRVRTPPSSLPASPTAPTVSSSSSSIIPVTPFSPKSTFPSSPVVGFATILDARSFVARWILLEISRVVTHYPGPLRH</sequence>